<dbReference type="InterPro" id="IPR036548">
    <property type="entry name" value="Cyt_c_oxidase_su8_sf"/>
</dbReference>
<dbReference type="GO" id="GO:0005743">
    <property type="term" value="C:mitochondrial inner membrane"/>
    <property type="evidence" value="ECO:0007669"/>
    <property type="project" value="UniProtKB-SubCell"/>
</dbReference>
<name>A0A7J7XN25_RHIFE</name>
<organism evidence="11 12">
    <name type="scientific">Rhinolophus ferrumequinum</name>
    <name type="common">Greater horseshoe bat</name>
    <dbReference type="NCBI Taxonomy" id="59479"/>
    <lineage>
        <taxon>Eukaryota</taxon>
        <taxon>Metazoa</taxon>
        <taxon>Chordata</taxon>
        <taxon>Craniata</taxon>
        <taxon>Vertebrata</taxon>
        <taxon>Euteleostomi</taxon>
        <taxon>Mammalia</taxon>
        <taxon>Eutheria</taxon>
        <taxon>Laurasiatheria</taxon>
        <taxon>Chiroptera</taxon>
        <taxon>Yinpterochiroptera</taxon>
        <taxon>Rhinolophoidea</taxon>
        <taxon>Rhinolophidae</taxon>
        <taxon>Rhinolophinae</taxon>
        <taxon>Rhinolophus</taxon>
    </lineage>
</organism>
<protein>
    <recommendedName>
        <fullName evidence="10">Cytochrome c oxidase subunit 8</fullName>
    </recommendedName>
    <alternativeName>
        <fullName evidence="10">Cytochrome c oxidase polypeptide VIII</fullName>
    </alternativeName>
</protein>
<evidence type="ECO:0000256" key="10">
    <source>
        <dbReference type="RuleBase" id="RU368101"/>
    </source>
</evidence>
<dbReference type="Pfam" id="PF02285">
    <property type="entry name" value="COX8"/>
    <property type="match status" value="1"/>
</dbReference>
<comment type="caution">
    <text evidence="11">The sequence shown here is derived from an EMBL/GenBank/DDBJ whole genome shotgun (WGS) entry which is preliminary data.</text>
</comment>
<reference evidence="11 12" key="1">
    <citation type="journal article" date="2020" name="Nature">
        <title>Six reference-quality genomes reveal evolution of bat adaptations.</title>
        <authorList>
            <person name="Jebb D."/>
            <person name="Huang Z."/>
            <person name="Pippel M."/>
            <person name="Hughes G.M."/>
            <person name="Lavrichenko K."/>
            <person name="Devanna P."/>
            <person name="Winkler S."/>
            <person name="Jermiin L.S."/>
            <person name="Skirmuntt E.C."/>
            <person name="Katzourakis A."/>
            <person name="Burkitt-Gray L."/>
            <person name="Ray D.A."/>
            <person name="Sullivan K.A.M."/>
            <person name="Roscito J.G."/>
            <person name="Kirilenko B.M."/>
            <person name="Davalos L.M."/>
            <person name="Corthals A.P."/>
            <person name="Power M.L."/>
            <person name="Jones G."/>
            <person name="Ransome R.D."/>
            <person name="Dechmann D.K.N."/>
            <person name="Locatelli A.G."/>
            <person name="Puechmaille S.J."/>
            <person name="Fedrigo O."/>
            <person name="Jarvis E.D."/>
            <person name="Hiller M."/>
            <person name="Vernes S.C."/>
            <person name="Myers E.W."/>
            <person name="Teeling E.C."/>
        </authorList>
    </citation>
    <scope>NUCLEOTIDE SEQUENCE [LARGE SCALE GENOMIC DNA]</scope>
    <source>
        <strain evidence="11">MRhiFer1</strain>
        <tissue evidence="11">Lung</tissue>
    </source>
</reference>
<evidence type="ECO:0000256" key="8">
    <source>
        <dbReference type="ARBA" id="ARBA00023128"/>
    </source>
</evidence>
<feature type="transmembrane region" description="Helical" evidence="10">
    <location>
        <begin position="40"/>
        <end position="59"/>
    </location>
</feature>
<sequence length="68" mass="7718">MPRLLVLCLLRRRRRVAHSGRRLAHSAHGRSPQLASSVDVAVGLVVIFMTFLTPCGYMLSNLNQFRRD</sequence>
<dbReference type="PANTHER" id="PTHR16717:SF2">
    <property type="entry name" value="CYTOCHROME C OXIDASE SUBUNIT 8C, MITOCHONDRIAL"/>
    <property type="match status" value="1"/>
</dbReference>
<comment type="pathway">
    <text evidence="2 10">Energy metabolism; oxidative phosphorylation.</text>
</comment>
<dbReference type="UniPathway" id="UPA00705"/>
<evidence type="ECO:0000256" key="7">
    <source>
        <dbReference type="ARBA" id="ARBA00022989"/>
    </source>
</evidence>
<dbReference type="AlphaFoldDB" id="A0A7J7XN25"/>
<evidence type="ECO:0000256" key="4">
    <source>
        <dbReference type="ARBA" id="ARBA00022692"/>
    </source>
</evidence>
<comment type="subcellular location">
    <subcellularLocation>
        <location evidence="1 10">Mitochondrion inner membrane</location>
        <topology evidence="1 10">Single-pass membrane protein</topology>
    </subcellularLocation>
</comment>
<keyword evidence="9 10" id="KW-0472">Membrane</keyword>
<evidence type="ECO:0000313" key="11">
    <source>
        <dbReference type="EMBL" id="KAF6351042.1"/>
    </source>
</evidence>
<dbReference type="EMBL" id="JACAGC010000008">
    <property type="protein sequence ID" value="KAF6351042.1"/>
    <property type="molecule type" value="Genomic_DNA"/>
</dbReference>
<keyword evidence="4 10" id="KW-0812">Transmembrane</keyword>
<dbReference type="PANTHER" id="PTHR16717">
    <property type="entry name" value="CYTOCHROME C OXIDASE POLYPEPTIDE VIII"/>
    <property type="match status" value="1"/>
</dbReference>
<comment type="subunit">
    <text evidence="10">Component of the cytochrome c oxidase (complex IV, CIV), a multisubunit enzyme composed of 14 subunits. The complex is composed of a catalytic core of 3 subunits MT-CO1, MT-CO2 and MT-CO3, encoded in the mitochondrial DNA, and 11 supernumerary subunits COX4I, COX5A, COX5B, COX6A, COX6B, COX6C, COX7A, COX7B, COX7C, COX8 and NDUFA4, which are encoded in the nuclear genome. The complex exists as a monomer or a dimer and forms supercomplexes (SCs) in the inner mitochondrial membrane with NADH-ubiquinone oxidoreductase (complex I, CI) and ubiquinol-cytochrome c oxidoreductase (cytochrome b-c1 complex, complex III, CIII), resulting in different assemblies (supercomplex SCI(1)III(2)IV(1) and megacomplex MCI(2)III(2)IV(2)).</text>
</comment>
<keyword evidence="8 10" id="KW-0496">Mitochondrion</keyword>
<evidence type="ECO:0000256" key="9">
    <source>
        <dbReference type="ARBA" id="ARBA00023136"/>
    </source>
</evidence>
<dbReference type="GO" id="GO:0006123">
    <property type="term" value="P:mitochondrial electron transport, cytochrome c to oxygen"/>
    <property type="evidence" value="ECO:0007669"/>
    <property type="project" value="UniProtKB-UniRule"/>
</dbReference>
<gene>
    <name evidence="11" type="ORF">mRhiFer1_003265</name>
</gene>
<evidence type="ECO:0000256" key="5">
    <source>
        <dbReference type="ARBA" id="ARBA00022792"/>
    </source>
</evidence>
<dbReference type="GO" id="GO:0045277">
    <property type="term" value="C:respiratory chain complex IV"/>
    <property type="evidence" value="ECO:0007669"/>
    <property type="project" value="UniProtKB-UniRule"/>
</dbReference>
<evidence type="ECO:0000313" key="12">
    <source>
        <dbReference type="Proteomes" id="UP000585614"/>
    </source>
</evidence>
<evidence type="ECO:0000256" key="2">
    <source>
        <dbReference type="ARBA" id="ARBA00004673"/>
    </source>
</evidence>
<evidence type="ECO:0000256" key="6">
    <source>
        <dbReference type="ARBA" id="ARBA00022946"/>
    </source>
</evidence>
<proteinExistence type="inferred from homology"/>
<comment type="similarity">
    <text evidence="3 10">Belongs to the cytochrome c oxidase VIII family.</text>
</comment>
<dbReference type="Proteomes" id="UP000585614">
    <property type="component" value="Unassembled WGS sequence"/>
</dbReference>
<dbReference type="SUPFAM" id="SSF81431">
    <property type="entry name" value="Mitochondrial cytochrome c oxidase subunit VIIIb (aka IX)"/>
    <property type="match status" value="1"/>
</dbReference>
<evidence type="ECO:0000256" key="3">
    <source>
        <dbReference type="ARBA" id="ARBA00010117"/>
    </source>
</evidence>
<comment type="function">
    <text evidence="10">Component of the cytochrome c oxidase, the last enzyme in the mitochondrial electron transport chain which drives oxidative phosphorylation. The respiratory chain contains 3 multisubunit complexes succinate dehydrogenase (complex II, CII), ubiquinol-cytochrome c oxidoreductase (cytochrome b-c1 complex, complex III, CIII) and cytochrome c oxidase (complex IV, CIV), that cooperate to transfer electrons derived from NADH and succinate to molecular oxygen, creating an electrochemical gradient over the inner membrane that drives transmembrane transport and the ATP synthase. Cytochrome c oxidase is the component of the respiratory chain that catalyzes the reduction of oxygen to water. Electrons originating from reduced cytochrome c in the intermembrane space (IMS) are transferred via the dinuclear copper A center (CU(A)) of subunit 2 and heme A of subunit 1 to the active site in subunit 1, a binuclear center (BNC) formed by heme A3 and copper B (CU(B)). The BNC reduces molecular oxygen to 2 water molecules using 4 electrons from cytochrome c in the IMS and 4 protons from the mitochondrial matrix.</text>
</comment>
<dbReference type="InterPro" id="IPR003205">
    <property type="entry name" value="Cyt_c_oxidase_su8"/>
</dbReference>
<accession>A0A7J7XN25</accession>
<keyword evidence="6 10" id="KW-0809">Transit peptide</keyword>
<keyword evidence="5 10" id="KW-0999">Mitochondrion inner membrane</keyword>
<evidence type="ECO:0000256" key="1">
    <source>
        <dbReference type="ARBA" id="ARBA00004434"/>
    </source>
</evidence>
<dbReference type="Gene3D" id="4.10.81.10">
    <property type="entry name" value="Cytochrome c oxidase, subunit 8"/>
    <property type="match status" value="1"/>
</dbReference>
<keyword evidence="7 10" id="KW-1133">Transmembrane helix</keyword>